<feature type="domain" description="SGNH" evidence="1">
    <location>
        <begin position="2"/>
        <end position="189"/>
    </location>
</feature>
<sequence length="211" mass="23200">MLSVTKTHCPIEVLNVAVYLSASRYTQCSQWRSNAFKQFALGAWGEIDVLVIGSYSGHVLYTSRTGPRVLVPDRVVAYADGMRRALRALAPHVGRVVIMRDTPDLPGKRSSFNACMRANVTNANSCGGVARRALDWRIAGAEKRVAAEFPNVEVLDLTADLCPDGYCLTVFDGIRAYKDDNHLSQSFVYRVMSGRMRPTLNAAMDLATAPK</sequence>
<evidence type="ECO:0000259" key="1">
    <source>
        <dbReference type="Pfam" id="PF19040"/>
    </source>
</evidence>
<reference evidence="2" key="1">
    <citation type="submission" date="2020-05" db="EMBL/GenBank/DDBJ databases">
        <authorList>
            <person name="Chiriac C."/>
            <person name="Salcher M."/>
            <person name="Ghai R."/>
            <person name="Kavagutti S V."/>
        </authorList>
    </citation>
    <scope>NUCLEOTIDE SEQUENCE</scope>
</reference>
<dbReference type="AlphaFoldDB" id="A0A6J7LBM0"/>
<evidence type="ECO:0000313" key="2">
    <source>
        <dbReference type="EMBL" id="CAB4965105.1"/>
    </source>
</evidence>
<organism evidence="2">
    <name type="scientific">freshwater metagenome</name>
    <dbReference type="NCBI Taxonomy" id="449393"/>
    <lineage>
        <taxon>unclassified sequences</taxon>
        <taxon>metagenomes</taxon>
        <taxon>ecological metagenomes</taxon>
    </lineage>
</organism>
<dbReference type="EMBL" id="CAFBNF010000394">
    <property type="protein sequence ID" value="CAB4965105.1"/>
    <property type="molecule type" value="Genomic_DNA"/>
</dbReference>
<gene>
    <name evidence="2" type="ORF">UFOPK3773_02346</name>
</gene>
<name>A0A6J7LBM0_9ZZZZ</name>
<proteinExistence type="predicted"/>
<dbReference type="Pfam" id="PF19040">
    <property type="entry name" value="SGNH"/>
    <property type="match status" value="1"/>
</dbReference>
<dbReference type="InterPro" id="IPR043968">
    <property type="entry name" value="SGNH"/>
</dbReference>
<accession>A0A6J7LBM0</accession>
<protein>
    <submittedName>
        <fullName evidence="2">Unannotated protein</fullName>
    </submittedName>
</protein>